<dbReference type="InParanoid" id="A0A420WEK5"/>
<dbReference type="InterPro" id="IPR053866">
    <property type="entry name" value="PhyR_sigma2"/>
</dbReference>
<dbReference type="PANTHER" id="PTHR44591">
    <property type="entry name" value="STRESS RESPONSE REGULATOR PROTEIN 1"/>
    <property type="match status" value="1"/>
</dbReference>
<dbReference type="Proteomes" id="UP000282211">
    <property type="component" value="Unassembled WGS sequence"/>
</dbReference>
<reference evidence="4 5" key="1">
    <citation type="submission" date="2018-10" db="EMBL/GenBank/DDBJ databases">
        <title>Genomic Encyclopedia of Type Strains, Phase IV (KMG-IV): sequencing the most valuable type-strain genomes for metagenomic binning, comparative biology and taxonomic classification.</title>
        <authorList>
            <person name="Goeker M."/>
        </authorList>
    </citation>
    <scope>NUCLEOTIDE SEQUENCE [LARGE SCALE GENOMIC DNA]</scope>
    <source>
        <strain evidence="4 5">DSM 22008</strain>
    </source>
</reference>
<name>A0A420WEK5_9PROT</name>
<proteinExistence type="predicted"/>
<dbReference type="Pfam" id="PF22233">
    <property type="entry name" value="PhyR_sigma-like"/>
    <property type="match status" value="1"/>
</dbReference>
<dbReference type="InterPro" id="IPR001789">
    <property type="entry name" value="Sig_transdc_resp-reg_receiver"/>
</dbReference>
<dbReference type="SMART" id="SM00448">
    <property type="entry name" value="REC"/>
    <property type="match status" value="1"/>
</dbReference>
<feature type="modified residue" description="4-aspartylphosphate" evidence="2">
    <location>
        <position position="189"/>
    </location>
</feature>
<accession>A0A420WEK5</accession>
<dbReference type="InterPro" id="IPR053867">
    <property type="entry name" value="PhyR_sigma4"/>
</dbReference>
<keyword evidence="1 2" id="KW-0597">Phosphoprotein</keyword>
<dbReference type="InterPro" id="IPR014605">
    <property type="entry name" value="Sig_resp-reg_PhyR"/>
</dbReference>
<dbReference type="PANTHER" id="PTHR44591:SF3">
    <property type="entry name" value="RESPONSE REGULATORY DOMAIN-CONTAINING PROTEIN"/>
    <property type="match status" value="1"/>
</dbReference>
<evidence type="ECO:0000313" key="5">
    <source>
        <dbReference type="Proteomes" id="UP000282211"/>
    </source>
</evidence>
<dbReference type="CDD" id="cd17540">
    <property type="entry name" value="REC_PhyR"/>
    <property type="match status" value="1"/>
</dbReference>
<dbReference type="Pfam" id="PF00072">
    <property type="entry name" value="Response_reg"/>
    <property type="match status" value="1"/>
</dbReference>
<sequence length="257" mass="27583">MSLVQSFAPHLPYLRRFSRALTGSQSAGDTYVRTALEALVAGNVQISADEDPKLALFKMFLGIWNSSGGVLETDGEEKEQSPSARIRKLTPASRQAFLLSALESLNLDEVAYVMGLSKDEAAALLTEAEADIEKELRTNVLIVEDEPIIAADIEGLVEELGHTVDSIAATRTEAVKAAARKTPGIVLADVQLADGSSGIDAVSDILDEHAVPIIFITAFPEKLLTGDKPEPAYLISKPFNPENVKAAISQALFFHNP</sequence>
<dbReference type="RefSeq" id="WP_121102039.1">
    <property type="nucleotide sequence ID" value="NZ_RBII01000002.1"/>
</dbReference>
<dbReference type="EMBL" id="RBII01000002">
    <property type="protein sequence ID" value="RKQ69406.1"/>
    <property type="molecule type" value="Genomic_DNA"/>
</dbReference>
<dbReference type="AlphaFoldDB" id="A0A420WEK5"/>
<dbReference type="PIRSF" id="PIRSF036400">
    <property type="entry name" value="RR_Ctr_UCP036400"/>
    <property type="match status" value="1"/>
</dbReference>
<dbReference type="NCBIfam" id="NF006623">
    <property type="entry name" value="PRK09191.1"/>
    <property type="match status" value="1"/>
</dbReference>
<gene>
    <name evidence="4" type="ORF">DES40_2206</name>
</gene>
<evidence type="ECO:0000259" key="3">
    <source>
        <dbReference type="PROSITE" id="PS50110"/>
    </source>
</evidence>
<dbReference type="InterPro" id="IPR013324">
    <property type="entry name" value="RNA_pol_sigma_r3/r4-like"/>
</dbReference>
<evidence type="ECO:0000256" key="1">
    <source>
        <dbReference type="ARBA" id="ARBA00022553"/>
    </source>
</evidence>
<dbReference type="OrthoDB" id="9786101at2"/>
<dbReference type="InterPro" id="IPR011006">
    <property type="entry name" value="CheY-like_superfamily"/>
</dbReference>
<organism evidence="4 5">
    <name type="scientific">Litorimonas taeanensis</name>
    <dbReference type="NCBI Taxonomy" id="568099"/>
    <lineage>
        <taxon>Bacteria</taxon>
        <taxon>Pseudomonadati</taxon>
        <taxon>Pseudomonadota</taxon>
        <taxon>Alphaproteobacteria</taxon>
        <taxon>Maricaulales</taxon>
        <taxon>Robiginitomaculaceae</taxon>
    </lineage>
</organism>
<dbReference type="GO" id="GO:0000160">
    <property type="term" value="P:phosphorelay signal transduction system"/>
    <property type="evidence" value="ECO:0007669"/>
    <property type="project" value="InterPro"/>
</dbReference>
<dbReference type="InterPro" id="IPR050595">
    <property type="entry name" value="Bact_response_regulator"/>
</dbReference>
<keyword evidence="5" id="KW-1185">Reference proteome</keyword>
<feature type="domain" description="Response regulatory" evidence="3">
    <location>
        <begin position="139"/>
        <end position="252"/>
    </location>
</feature>
<dbReference type="SUPFAM" id="SSF52172">
    <property type="entry name" value="CheY-like"/>
    <property type="match status" value="1"/>
</dbReference>
<dbReference type="Pfam" id="PF22029">
    <property type="entry name" value="PhyR_sigma2"/>
    <property type="match status" value="1"/>
</dbReference>
<protein>
    <submittedName>
        <fullName evidence="4">Response regulator receiver domain-containing protein</fullName>
    </submittedName>
</protein>
<dbReference type="SUPFAM" id="SSF88659">
    <property type="entry name" value="Sigma3 and sigma4 domains of RNA polymerase sigma factors"/>
    <property type="match status" value="1"/>
</dbReference>
<evidence type="ECO:0000313" key="4">
    <source>
        <dbReference type="EMBL" id="RKQ69406.1"/>
    </source>
</evidence>
<dbReference type="Gene3D" id="3.40.50.2300">
    <property type="match status" value="1"/>
</dbReference>
<evidence type="ECO:0000256" key="2">
    <source>
        <dbReference type="PROSITE-ProRule" id="PRU00169"/>
    </source>
</evidence>
<dbReference type="PROSITE" id="PS50110">
    <property type="entry name" value="RESPONSE_REGULATORY"/>
    <property type="match status" value="1"/>
</dbReference>
<dbReference type="Gene3D" id="1.20.140.160">
    <property type="match status" value="1"/>
</dbReference>
<comment type="caution">
    <text evidence="4">The sequence shown here is derived from an EMBL/GenBank/DDBJ whole genome shotgun (WGS) entry which is preliminary data.</text>
</comment>